<comment type="caution">
    <text evidence="1">The sequence shown here is derived from an EMBL/GenBank/DDBJ whole genome shotgun (WGS) entry which is preliminary data.</text>
</comment>
<dbReference type="Gene3D" id="1.10.340.30">
    <property type="entry name" value="Hypothetical protein, domain 2"/>
    <property type="match status" value="1"/>
</dbReference>
<dbReference type="EMBL" id="BAAANY010000042">
    <property type="protein sequence ID" value="GAA1717814.1"/>
    <property type="molecule type" value="Genomic_DNA"/>
</dbReference>
<dbReference type="Proteomes" id="UP001500618">
    <property type="component" value="Unassembled WGS sequence"/>
</dbReference>
<dbReference type="InterPro" id="IPR017658">
    <property type="entry name" value="HhH-GPD_base_excis"/>
</dbReference>
<protein>
    <submittedName>
        <fullName evidence="1">HhH-GPD-type base excision DNA repair protein</fullName>
    </submittedName>
</protein>
<sequence>MARRGTMGGMSTKRAAVRLCLAQQPEADALLSKDPLALLMGMLLDQQVPMEKAFVGPYVLTQRMGKVTAQAVVELGEDRLIELFVEKPALHRFPAAMARRVLALCQQLVDEYGGDAAAVWKGADSGQELLGRLKKLPGFGDAKARIFLALLGKQLGVQPAGWREAAGQVGQEGTAMSVADIVDADTLGQVREHKKQMKAAAKAAQ</sequence>
<evidence type="ECO:0000313" key="1">
    <source>
        <dbReference type="EMBL" id="GAA1717814.1"/>
    </source>
</evidence>
<dbReference type="InterPro" id="IPR011257">
    <property type="entry name" value="DNA_glycosylase"/>
</dbReference>
<keyword evidence="2" id="KW-1185">Reference proteome</keyword>
<proteinExistence type="predicted"/>
<name>A0ABN2J4E9_9ACTN</name>
<dbReference type="NCBIfam" id="TIGR03252">
    <property type="entry name" value="HhH-GPD-type base excision DNA repair protein"/>
    <property type="match status" value="1"/>
</dbReference>
<accession>A0ABN2J4E9</accession>
<dbReference type="SUPFAM" id="SSF48150">
    <property type="entry name" value="DNA-glycosylase"/>
    <property type="match status" value="1"/>
</dbReference>
<gene>
    <name evidence="1" type="ORF">GCM10009765_77870</name>
</gene>
<evidence type="ECO:0000313" key="2">
    <source>
        <dbReference type="Proteomes" id="UP001500618"/>
    </source>
</evidence>
<organism evidence="1 2">
    <name type="scientific">Fodinicola feengrottensis</name>
    <dbReference type="NCBI Taxonomy" id="435914"/>
    <lineage>
        <taxon>Bacteria</taxon>
        <taxon>Bacillati</taxon>
        <taxon>Actinomycetota</taxon>
        <taxon>Actinomycetes</taxon>
        <taxon>Mycobacteriales</taxon>
        <taxon>Fodinicola</taxon>
    </lineage>
</organism>
<reference evidence="1 2" key="1">
    <citation type="journal article" date="2019" name="Int. J. Syst. Evol. Microbiol.">
        <title>The Global Catalogue of Microorganisms (GCM) 10K type strain sequencing project: providing services to taxonomists for standard genome sequencing and annotation.</title>
        <authorList>
            <consortium name="The Broad Institute Genomics Platform"/>
            <consortium name="The Broad Institute Genome Sequencing Center for Infectious Disease"/>
            <person name="Wu L."/>
            <person name="Ma J."/>
        </authorList>
    </citation>
    <scope>NUCLEOTIDE SEQUENCE [LARGE SCALE GENOMIC DNA]</scope>
    <source>
        <strain evidence="1 2">JCM 14718</strain>
    </source>
</reference>